<comment type="activity regulation">
    <text evidence="15">Activated by a monovalent cation that binds near, but not in, the active site. The most likely occupant of the site in vivo is potassium. Ion binding induces a conformational change that may alter substrate affinity.</text>
</comment>
<feature type="active site" description="Proton acceptor" evidence="15">
    <location>
        <position position="594"/>
    </location>
</feature>
<feature type="binding site" evidence="15">
    <location>
        <begin position="558"/>
        <end position="563"/>
    </location>
    <ligand>
        <name>ATP</name>
        <dbReference type="ChEBI" id="CHEBI:30616"/>
    </ligand>
</feature>
<dbReference type="SUPFAM" id="SSF53822">
    <property type="entry name" value="Periplasmic binding protein-like I"/>
    <property type="match status" value="1"/>
</dbReference>
<dbReference type="PANTHER" id="PTHR10584:SF166">
    <property type="entry name" value="RIBOKINASE"/>
    <property type="match status" value="1"/>
</dbReference>
<keyword evidence="6 15" id="KW-0547">Nucleotide-binding</keyword>
<dbReference type="Gene3D" id="3.40.50.2300">
    <property type="match status" value="2"/>
</dbReference>
<reference evidence="17 18" key="1">
    <citation type="submission" date="2010-08" db="EMBL/GenBank/DDBJ databases">
        <authorList>
            <person name="Durkin A.S."/>
            <person name="Madupu R."/>
            <person name="Torralba M."/>
            <person name="Gillis M."/>
            <person name="Methe B."/>
            <person name="Sutton G."/>
            <person name="Nelson K.E."/>
        </authorList>
    </citation>
    <scope>NUCLEOTIDE SEQUENCE [LARGE SCALE GENOMIC DNA]</scope>
    <source>
        <strain evidence="17 18">PB189-T1-4</strain>
    </source>
</reference>
<comment type="subcellular location">
    <subcellularLocation>
        <location evidence="15">Cytoplasm</location>
    </subcellularLocation>
</comment>
<comment type="subunit">
    <text evidence="15">Homodimer.</text>
</comment>
<dbReference type="PANTHER" id="PTHR10584">
    <property type="entry name" value="SUGAR KINASE"/>
    <property type="match status" value="1"/>
</dbReference>
<keyword evidence="11" id="KW-0805">Transcription regulation</keyword>
<keyword evidence="18" id="KW-1185">Reference proteome</keyword>
<comment type="function">
    <text evidence="15">Catalyzes the phosphorylation of ribose at O-5 in a reaction requiring ATP and magnesium. The resulting D-ribose-5-phosphate can then be used either for sythesis of nucleotides, histidine, and tryptophan, or as a component of the pentose phosphate pathway.</text>
</comment>
<comment type="caution">
    <text evidence="15">Lacks conserved residue(s) required for the propagation of feature annotation.</text>
</comment>
<feature type="binding site" evidence="15">
    <location>
        <position position="526"/>
    </location>
    <ligand>
        <name>ATP</name>
        <dbReference type="ChEBI" id="CHEBI:30616"/>
    </ligand>
</feature>
<keyword evidence="12" id="KW-0238">DNA-binding</keyword>
<keyword evidence="7 15" id="KW-0418">Kinase</keyword>
<dbReference type="PROSITE" id="PS00356">
    <property type="entry name" value="HTH_LACI_1"/>
    <property type="match status" value="1"/>
</dbReference>
<dbReference type="InterPro" id="IPR002173">
    <property type="entry name" value="Carboh/pur_kinase_PfkB_CS"/>
</dbReference>
<feature type="binding site" evidence="15">
    <location>
        <position position="594"/>
    </location>
    <ligand>
        <name>substrate</name>
    </ligand>
</feature>
<protein>
    <recommendedName>
        <fullName evidence="3 15">Ribokinase</fullName>
        <shortName evidence="15">RK</shortName>
        <ecNumber evidence="2 15">2.7.1.15</ecNumber>
    </recommendedName>
</protein>
<dbReference type="InterPro" id="IPR000843">
    <property type="entry name" value="HTH_LacI"/>
</dbReference>
<dbReference type="Proteomes" id="UP000004431">
    <property type="component" value="Unassembled WGS sequence"/>
</dbReference>
<evidence type="ECO:0000256" key="11">
    <source>
        <dbReference type="ARBA" id="ARBA00023015"/>
    </source>
</evidence>
<comment type="catalytic activity">
    <reaction evidence="15">
        <text>D-ribose + ATP = D-ribose 5-phosphate + ADP + H(+)</text>
        <dbReference type="Rhea" id="RHEA:13697"/>
        <dbReference type="ChEBI" id="CHEBI:15378"/>
        <dbReference type="ChEBI" id="CHEBI:30616"/>
        <dbReference type="ChEBI" id="CHEBI:47013"/>
        <dbReference type="ChEBI" id="CHEBI:78346"/>
        <dbReference type="ChEBI" id="CHEBI:456216"/>
        <dbReference type="EC" id="2.7.1.15"/>
    </reaction>
</comment>
<dbReference type="PRINTS" id="PR00990">
    <property type="entry name" value="RIBOKINASE"/>
</dbReference>
<dbReference type="EMBL" id="AEDQ01000023">
    <property type="protein sequence ID" value="EFL43959.1"/>
    <property type="molecule type" value="Genomic_DNA"/>
</dbReference>
<feature type="domain" description="HTH lacI-type" evidence="16">
    <location>
        <begin position="1"/>
        <end position="57"/>
    </location>
</feature>
<comment type="pathway">
    <text evidence="15">Carbohydrate metabolism; D-ribose degradation; D-ribose 5-phosphate from beta-D-ribopyranose: step 2/2.</text>
</comment>
<keyword evidence="5 15" id="KW-0479">Metal-binding</keyword>
<feature type="binding site" evidence="15">
    <location>
        <position position="588"/>
    </location>
    <ligand>
        <name>K(+)</name>
        <dbReference type="ChEBI" id="CHEBI:29103"/>
    </ligand>
</feature>
<evidence type="ECO:0000256" key="14">
    <source>
        <dbReference type="ARBA" id="ARBA00023277"/>
    </source>
</evidence>
<dbReference type="InterPro" id="IPR046335">
    <property type="entry name" value="LacI/GalR-like_sensor"/>
</dbReference>
<dbReference type="CDD" id="cd01392">
    <property type="entry name" value="HTH_LacI"/>
    <property type="match status" value="1"/>
</dbReference>
<dbReference type="CDD" id="cd01174">
    <property type="entry name" value="ribokinase"/>
    <property type="match status" value="1"/>
</dbReference>
<organism evidence="17 18">
    <name type="scientific">Fannyhessea vaginae PB189-T1-4</name>
    <dbReference type="NCBI Taxonomy" id="866774"/>
    <lineage>
        <taxon>Bacteria</taxon>
        <taxon>Bacillati</taxon>
        <taxon>Actinomycetota</taxon>
        <taxon>Coriobacteriia</taxon>
        <taxon>Coriobacteriales</taxon>
        <taxon>Atopobiaceae</taxon>
        <taxon>Fannyhessea</taxon>
    </lineage>
</organism>
<dbReference type="EC" id="2.7.1.15" evidence="2 15"/>
<dbReference type="PROSITE" id="PS50932">
    <property type="entry name" value="HTH_LACI_2"/>
    <property type="match status" value="1"/>
</dbReference>
<evidence type="ECO:0000256" key="3">
    <source>
        <dbReference type="ARBA" id="ARBA00016943"/>
    </source>
</evidence>
<evidence type="ECO:0000256" key="2">
    <source>
        <dbReference type="ARBA" id="ARBA00012035"/>
    </source>
</evidence>
<evidence type="ECO:0000256" key="4">
    <source>
        <dbReference type="ARBA" id="ARBA00022679"/>
    </source>
</evidence>
<dbReference type="Gene3D" id="1.10.260.40">
    <property type="entry name" value="lambda repressor-like DNA-binding domains"/>
    <property type="match status" value="1"/>
</dbReference>
<evidence type="ECO:0000256" key="5">
    <source>
        <dbReference type="ARBA" id="ARBA00022723"/>
    </source>
</evidence>
<comment type="cofactor">
    <cofactor evidence="15">
        <name>Mg(2+)</name>
        <dbReference type="ChEBI" id="CHEBI:18420"/>
    </cofactor>
    <text evidence="15">Requires a divalent cation, most likely magnesium in vivo, as an electrophilic catalyst to aid phosphoryl group transfer. It is the chelate of the metal and the nucleotide that is the actual substrate.</text>
</comment>
<evidence type="ECO:0000256" key="6">
    <source>
        <dbReference type="ARBA" id="ARBA00022741"/>
    </source>
</evidence>
<feature type="binding site" evidence="15">
    <location>
        <position position="618"/>
    </location>
    <ligand>
        <name>ATP</name>
        <dbReference type="ChEBI" id="CHEBI:30616"/>
    </ligand>
</feature>
<keyword evidence="4 15" id="KW-0808">Transferase</keyword>
<evidence type="ECO:0000256" key="10">
    <source>
        <dbReference type="ARBA" id="ARBA00022958"/>
    </source>
</evidence>
<evidence type="ECO:0000256" key="15">
    <source>
        <dbReference type="HAMAP-Rule" id="MF_01987"/>
    </source>
</evidence>
<keyword evidence="8 15" id="KW-0067">ATP-binding</keyword>
<dbReference type="InterPro" id="IPR029056">
    <property type="entry name" value="Ribokinase-like"/>
</dbReference>
<evidence type="ECO:0000256" key="1">
    <source>
        <dbReference type="ARBA" id="ARBA00005380"/>
    </source>
</evidence>
<evidence type="ECO:0000313" key="18">
    <source>
        <dbReference type="Proteomes" id="UP000004431"/>
    </source>
</evidence>
<proteinExistence type="inferred from homology"/>
<keyword evidence="9 15" id="KW-0460">Magnesium</keyword>
<keyword evidence="14 15" id="KW-0119">Carbohydrate metabolism</keyword>
<feature type="binding site" evidence="15">
    <location>
        <position position="624"/>
    </location>
    <ligand>
        <name>K(+)</name>
        <dbReference type="ChEBI" id="CHEBI:29103"/>
    </ligand>
</feature>
<evidence type="ECO:0000313" key="17">
    <source>
        <dbReference type="EMBL" id="EFL43959.1"/>
    </source>
</evidence>
<dbReference type="PROSITE" id="PS00583">
    <property type="entry name" value="PFKB_KINASES_1"/>
    <property type="match status" value="1"/>
</dbReference>
<dbReference type="SUPFAM" id="SSF47413">
    <property type="entry name" value="lambda repressor-like DNA-binding domains"/>
    <property type="match status" value="1"/>
</dbReference>
<dbReference type="Gene3D" id="3.40.1190.20">
    <property type="match status" value="1"/>
</dbReference>
<evidence type="ECO:0000256" key="13">
    <source>
        <dbReference type="ARBA" id="ARBA00023163"/>
    </source>
</evidence>
<evidence type="ECO:0000259" key="16">
    <source>
        <dbReference type="PROSITE" id="PS50932"/>
    </source>
</evidence>
<dbReference type="PRINTS" id="PR00036">
    <property type="entry name" value="HTHLACI"/>
</dbReference>
<dbReference type="HAMAP" id="MF_01987">
    <property type="entry name" value="Ribokinase"/>
    <property type="match status" value="1"/>
</dbReference>
<dbReference type="InterPro" id="IPR010982">
    <property type="entry name" value="Lambda_DNA-bd_dom_sf"/>
</dbReference>
<dbReference type="Pfam" id="PF00356">
    <property type="entry name" value="LacI"/>
    <property type="match status" value="1"/>
</dbReference>
<keyword evidence="15" id="KW-0963">Cytoplasm</keyword>
<dbReference type="Pfam" id="PF13377">
    <property type="entry name" value="Peripla_BP_3"/>
    <property type="match status" value="1"/>
</dbReference>
<dbReference type="SMART" id="SM00354">
    <property type="entry name" value="HTH_LACI"/>
    <property type="match status" value="1"/>
</dbReference>
<feature type="binding site" evidence="15">
    <location>
        <begin position="353"/>
        <end position="355"/>
    </location>
    <ligand>
        <name>substrate</name>
    </ligand>
</feature>
<dbReference type="InterPro" id="IPR011611">
    <property type="entry name" value="PfkB_dom"/>
</dbReference>
<evidence type="ECO:0000256" key="9">
    <source>
        <dbReference type="ARBA" id="ARBA00022842"/>
    </source>
</evidence>
<sequence length="646" mass="70361">MNIKDIARLAGVSPSTVSKVINGKAQSISKSTQDKIKALVRDYHYVAYNKNAVSSASKWVVGIVFNNRLTMDTLLFGMVDALQKHGCCALVRLSDNSHSQEEKNIETLIQADVSAIIWQPIEPLQPTLANRLAKARIPCVTIGLTTPNPPFLNLCLPYQRMGAFLTKTLIEQGHTRIACLAQKGSRTQAVIAGYTTAMRLCGLSEKNTLVCFDTPNDLATLEYAIVQGDFTGLVCTHYNIAYKIIGRLEKLHVHVPSMVSVVSIKNEYAHPIDYKQIHTVSACTVPHNEFAAMVVNELFAERNCFQEASNTRYNETRTCHYQHNYAFTLTSMTTVMPPCTQPKKRVLVIGSINYDTQISVDSLPGSETTQTARSVTHAPGGKATNQAIGVAKLGCEATIIGAVGNDAQANTIFKELHQWNIETDAITRVRDAETGQAYISVDKLGNCSITLISGANSSVNAAYISAQEKLFEQADACLIQTEIPFDAVEKSCELAHKHHIPVVLKPVDCTSLPAHILARVDYLIPNEQELAAICPQEQTMQKRAEALCAHGAHTIITTRGERGCYVYSTTNAQVQSQIIPGLHVEVLDGTGACDAFISAFTHATLEGFTCIEAARIANIAAAYSTTRPGVSGAFIDRCLMDNITSK</sequence>
<feature type="binding site" evidence="15">
    <location>
        <position position="482"/>
    </location>
    <ligand>
        <name>substrate</name>
    </ligand>
</feature>
<dbReference type="InterPro" id="IPR028082">
    <property type="entry name" value="Peripla_BP_I"/>
</dbReference>
<feature type="binding site" evidence="15">
    <location>
        <position position="590"/>
    </location>
    <ligand>
        <name>K(+)</name>
        <dbReference type="ChEBI" id="CHEBI:29103"/>
    </ligand>
</feature>
<feature type="binding site" evidence="15">
    <location>
        <position position="627"/>
    </location>
    <ligand>
        <name>K(+)</name>
        <dbReference type="ChEBI" id="CHEBI:29103"/>
    </ligand>
</feature>
<dbReference type="InterPro" id="IPR002139">
    <property type="entry name" value="Ribo/fructo_kinase"/>
</dbReference>
<comment type="caution">
    <text evidence="17">The sequence shown here is derived from an EMBL/GenBank/DDBJ whole genome shotgun (WGS) entry which is preliminary data.</text>
</comment>
<evidence type="ECO:0000256" key="12">
    <source>
        <dbReference type="ARBA" id="ARBA00023125"/>
    </source>
</evidence>
<name>A0ABP2J1I8_9ACTN</name>
<keyword evidence="10 15" id="KW-0630">Potassium</keyword>
<dbReference type="SUPFAM" id="SSF53613">
    <property type="entry name" value="Ribokinase-like"/>
    <property type="match status" value="1"/>
</dbReference>
<dbReference type="RefSeq" id="WP_006304321.1">
    <property type="nucleotide sequence ID" value="NZ_AEDQ01000023.1"/>
</dbReference>
<evidence type="ECO:0000256" key="8">
    <source>
        <dbReference type="ARBA" id="ARBA00022840"/>
    </source>
</evidence>
<keyword evidence="13" id="KW-0804">Transcription</keyword>
<feature type="binding site" evidence="15">
    <location>
        <position position="629"/>
    </location>
    <ligand>
        <name>K(+)</name>
        <dbReference type="ChEBI" id="CHEBI:29103"/>
    </ligand>
</feature>
<dbReference type="Pfam" id="PF00294">
    <property type="entry name" value="PfkB"/>
    <property type="match status" value="1"/>
</dbReference>
<accession>A0ABP2J1I8</accession>
<dbReference type="InterPro" id="IPR011877">
    <property type="entry name" value="Ribokinase"/>
</dbReference>
<feature type="binding site" evidence="15">
    <location>
        <begin position="381"/>
        <end position="385"/>
    </location>
    <ligand>
        <name>substrate</name>
    </ligand>
</feature>
<comment type="similarity">
    <text evidence="1">Belongs to the carbohydrate kinase pfkB family.</text>
</comment>
<comment type="similarity">
    <text evidence="15">Belongs to the carbohydrate kinase PfkB family. Ribokinase subfamily.</text>
</comment>
<evidence type="ECO:0000256" key="7">
    <source>
        <dbReference type="ARBA" id="ARBA00022777"/>
    </source>
</evidence>
<gene>
    <name evidence="15" type="primary">rbsK</name>
    <name evidence="17" type="ORF">HMPREF9248_0864</name>
</gene>